<dbReference type="EMBL" id="JAPNKA010000001">
    <property type="protein sequence ID" value="MCY1080265.1"/>
    <property type="molecule type" value="Genomic_DNA"/>
</dbReference>
<feature type="compositionally biased region" description="Gly residues" evidence="1">
    <location>
        <begin position="58"/>
        <end position="75"/>
    </location>
</feature>
<organism evidence="2 3">
    <name type="scientific">Archangium lansingense</name>
    <dbReference type="NCBI Taxonomy" id="2995310"/>
    <lineage>
        <taxon>Bacteria</taxon>
        <taxon>Pseudomonadati</taxon>
        <taxon>Myxococcota</taxon>
        <taxon>Myxococcia</taxon>
        <taxon>Myxococcales</taxon>
        <taxon>Cystobacterineae</taxon>
        <taxon>Archangiaceae</taxon>
        <taxon>Archangium</taxon>
    </lineage>
</organism>
<gene>
    <name evidence="2" type="ORF">OV287_38015</name>
</gene>
<sequence length="122" mass="11863">MRTEPSARSPVRIEGVEPVRTGTSGEAGGIRLMVVVAVTAAEACTRGGSTGTDRPVKGGRGAEGVGGGGEGGGGCRDTNEGIITPSGAEPHAGVTSSRSSRSLSWGSLRTGGAAGSPRETGA</sequence>
<feature type="region of interest" description="Disordered" evidence="1">
    <location>
        <begin position="1"/>
        <end position="25"/>
    </location>
</feature>
<evidence type="ECO:0000313" key="3">
    <source>
        <dbReference type="Proteomes" id="UP001207654"/>
    </source>
</evidence>
<reference evidence="2 3" key="1">
    <citation type="submission" date="2022-11" db="EMBL/GenBank/DDBJ databases">
        <title>Minimal conservation of predation-associated metabolite biosynthetic gene clusters underscores biosynthetic potential of Myxococcota including descriptions for ten novel species: Archangium lansinium sp. nov., Myxococcus landrumus sp. nov., Nannocystis bai.</title>
        <authorList>
            <person name="Ahearne A."/>
            <person name="Stevens C."/>
            <person name="Phillips K."/>
        </authorList>
    </citation>
    <scope>NUCLEOTIDE SEQUENCE [LARGE SCALE GENOMIC DNA]</scope>
    <source>
        <strain evidence="2 3">MIWBW</strain>
    </source>
</reference>
<name>A0ABT4AEZ7_9BACT</name>
<dbReference type="Proteomes" id="UP001207654">
    <property type="component" value="Unassembled WGS sequence"/>
</dbReference>
<evidence type="ECO:0000256" key="1">
    <source>
        <dbReference type="SAM" id="MobiDB-lite"/>
    </source>
</evidence>
<accession>A0ABT4AEZ7</accession>
<dbReference type="RefSeq" id="WP_267542619.1">
    <property type="nucleotide sequence ID" value="NZ_JAPNKA010000001.1"/>
</dbReference>
<protein>
    <submittedName>
        <fullName evidence="2">Uncharacterized protein</fullName>
    </submittedName>
</protein>
<keyword evidence="3" id="KW-1185">Reference proteome</keyword>
<feature type="compositionally biased region" description="Low complexity" evidence="1">
    <location>
        <begin position="95"/>
        <end position="111"/>
    </location>
</feature>
<feature type="region of interest" description="Disordered" evidence="1">
    <location>
        <begin position="43"/>
        <end position="122"/>
    </location>
</feature>
<comment type="caution">
    <text evidence="2">The sequence shown here is derived from an EMBL/GenBank/DDBJ whole genome shotgun (WGS) entry which is preliminary data.</text>
</comment>
<evidence type="ECO:0000313" key="2">
    <source>
        <dbReference type="EMBL" id="MCY1080265.1"/>
    </source>
</evidence>
<proteinExistence type="predicted"/>